<proteinExistence type="predicted"/>
<accession>A0A3M2LX12</accession>
<evidence type="ECO:0000256" key="1">
    <source>
        <dbReference type="SAM" id="MobiDB-lite"/>
    </source>
</evidence>
<feature type="signal peptide" evidence="2">
    <location>
        <begin position="1"/>
        <end position="19"/>
    </location>
</feature>
<evidence type="ECO:0000313" key="4">
    <source>
        <dbReference type="Proteomes" id="UP000282674"/>
    </source>
</evidence>
<evidence type="ECO:0000313" key="3">
    <source>
        <dbReference type="EMBL" id="RMI39498.1"/>
    </source>
</evidence>
<comment type="caution">
    <text evidence="3">The sequence shown here is derived from an EMBL/GenBank/DDBJ whole genome shotgun (WGS) entry which is preliminary data.</text>
</comment>
<dbReference type="EMBL" id="RFFG01000066">
    <property type="protein sequence ID" value="RMI39498.1"/>
    <property type="molecule type" value="Genomic_DNA"/>
</dbReference>
<protein>
    <recommendedName>
        <fullName evidence="5">Peptidase inhibitor family I36 protein</fullName>
    </recommendedName>
</protein>
<feature type="region of interest" description="Disordered" evidence="1">
    <location>
        <begin position="108"/>
        <end position="138"/>
    </location>
</feature>
<gene>
    <name evidence="3" type="ORF">EBO15_29505</name>
</gene>
<keyword evidence="2" id="KW-0732">Signal</keyword>
<feature type="chain" id="PRO_5039169224" description="Peptidase inhibitor family I36 protein" evidence="2">
    <location>
        <begin position="20"/>
        <end position="138"/>
    </location>
</feature>
<name>A0A3M2LX12_9ACTN</name>
<evidence type="ECO:0000256" key="2">
    <source>
        <dbReference type="SAM" id="SignalP"/>
    </source>
</evidence>
<sequence length="138" mass="14742">MALASVAFAAVPLSGPWAAAAAAAPPDSTCPEDYFCLFSGPHQTGDILYRSPGIPEQEADFDPPIHPWSYQYKTHPPIGDPGFIVMSGATGYGTWSLLPLRGELSGKPVTGLDGSYDNDEGWSGQEENTEAEIYQPPR</sequence>
<dbReference type="Proteomes" id="UP000282674">
    <property type="component" value="Unassembled WGS sequence"/>
</dbReference>
<dbReference type="AlphaFoldDB" id="A0A3M2LX12"/>
<reference evidence="3 4" key="1">
    <citation type="submission" date="2018-10" db="EMBL/GenBank/DDBJ databases">
        <title>Isolation from soil.</title>
        <authorList>
            <person name="Hu J."/>
        </authorList>
    </citation>
    <scope>NUCLEOTIDE SEQUENCE [LARGE SCALE GENOMIC DNA]</scope>
    <source>
        <strain evidence="3 4">NEAU-Ht49</strain>
    </source>
</reference>
<organism evidence="3 4">
    <name type="scientific">Actinomadura harenae</name>
    <dbReference type="NCBI Taxonomy" id="2483351"/>
    <lineage>
        <taxon>Bacteria</taxon>
        <taxon>Bacillati</taxon>
        <taxon>Actinomycetota</taxon>
        <taxon>Actinomycetes</taxon>
        <taxon>Streptosporangiales</taxon>
        <taxon>Thermomonosporaceae</taxon>
        <taxon>Actinomadura</taxon>
    </lineage>
</organism>
<evidence type="ECO:0008006" key="5">
    <source>
        <dbReference type="Google" id="ProtNLM"/>
    </source>
</evidence>
<keyword evidence="4" id="KW-1185">Reference proteome</keyword>